<keyword evidence="1" id="KW-0472">Membrane</keyword>
<dbReference type="OrthoDB" id="9764804at2"/>
<dbReference type="SUPFAM" id="SSF50939">
    <property type="entry name" value="Sialidases"/>
    <property type="match status" value="2"/>
</dbReference>
<dbReference type="Gene3D" id="2.130.10.10">
    <property type="entry name" value="YVTN repeat-like/Quinoprotein amine dehydrogenase"/>
    <property type="match status" value="1"/>
</dbReference>
<evidence type="ECO:0000313" key="2">
    <source>
        <dbReference type="EMBL" id="SCL61115.1"/>
    </source>
</evidence>
<evidence type="ECO:0000313" key="3">
    <source>
        <dbReference type="Proteomes" id="UP000199001"/>
    </source>
</evidence>
<dbReference type="InterPro" id="IPR036278">
    <property type="entry name" value="Sialidase_sf"/>
</dbReference>
<protein>
    <recommendedName>
        <fullName evidence="4">Exo-alpha-sialidase</fullName>
    </recommendedName>
</protein>
<feature type="transmembrane region" description="Helical" evidence="1">
    <location>
        <begin position="38"/>
        <end position="59"/>
    </location>
</feature>
<proteinExistence type="predicted"/>
<dbReference type="InterPro" id="IPR015943">
    <property type="entry name" value="WD40/YVTN_repeat-like_dom_sf"/>
</dbReference>
<organism evidence="2 3">
    <name type="scientific">Micromonospora citrea</name>
    <dbReference type="NCBI Taxonomy" id="47855"/>
    <lineage>
        <taxon>Bacteria</taxon>
        <taxon>Bacillati</taxon>
        <taxon>Actinomycetota</taxon>
        <taxon>Actinomycetes</taxon>
        <taxon>Micromonosporales</taxon>
        <taxon>Micromonosporaceae</taxon>
        <taxon>Micromonospora</taxon>
    </lineage>
</organism>
<keyword evidence="1" id="KW-0812">Transmembrane</keyword>
<dbReference type="AlphaFoldDB" id="A0A1C6V4E5"/>
<keyword evidence="1" id="KW-1133">Transmembrane helix</keyword>
<dbReference type="RefSeq" id="WP_091100851.1">
    <property type="nucleotide sequence ID" value="NZ_FMHZ01000002.1"/>
</dbReference>
<evidence type="ECO:0000256" key="1">
    <source>
        <dbReference type="SAM" id="Phobius"/>
    </source>
</evidence>
<dbReference type="Proteomes" id="UP000199001">
    <property type="component" value="Unassembled WGS sequence"/>
</dbReference>
<reference evidence="3" key="1">
    <citation type="submission" date="2016-06" db="EMBL/GenBank/DDBJ databases">
        <authorList>
            <person name="Varghese N."/>
            <person name="Submissions Spin"/>
        </authorList>
    </citation>
    <scope>NUCLEOTIDE SEQUENCE [LARGE SCALE GENOMIC DNA]</scope>
    <source>
        <strain evidence="3">DSM 43903</strain>
    </source>
</reference>
<evidence type="ECO:0008006" key="4">
    <source>
        <dbReference type="Google" id="ProtNLM"/>
    </source>
</evidence>
<sequence>MSDREFAGFDAEIVADVVRQPPLSQLRRAAWVRRRRRVTGVGLAVVLALGGTVSVPLVGDGGVVDRTGVSPTGLPGGPRVARELVVLSARSAVVVEDPGDGCRLSFTATSDAGQTWSERRTNHLDGPCRADAQGFRTSAVRFNVLDEQRYLVSVDGSQFVSSDAGRTWRSLASVVTEVRAFPENARLVRCQETCGATSQALAVDPSTWRVYRLVDAPQVGGPDTVDQAGDGALWHMSPGPEPGAPASAARSVDRGATWHTSTLPGGVWAKSLVAVSAQEAYVLCQPMPSGPNGEPAGPARLLHTTDGGRSWTDLDASLPSSDSVRGITIGAGGALLVGHSTSTSVTSSVWISRDGGRRFTRSARTGNEGWLGMSRGLVWMADREDPPDASSTVVQVSVDGVNWSRLTLPR</sequence>
<name>A0A1C6V4E5_9ACTN</name>
<accession>A0A1C6V4E5</accession>
<dbReference type="EMBL" id="FMHZ01000002">
    <property type="protein sequence ID" value="SCL61115.1"/>
    <property type="molecule type" value="Genomic_DNA"/>
</dbReference>
<keyword evidence="3" id="KW-1185">Reference proteome</keyword>
<gene>
    <name evidence="2" type="ORF">GA0070606_3386</name>
</gene>